<dbReference type="GO" id="GO:0008934">
    <property type="term" value="F:inositol monophosphate 1-phosphatase activity"/>
    <property type="evidence" value="ECO:0007669"/>
    <property type="project" value="InterPro"/>
</dbReference>
<evidence type="ECO:0000256" key="6">
    <source>
        <dbReference type="ARBA" id="ARBA00022842"/>
    </source>
</evidence>
<dbReference type="GO" id="GO:0007165">
    <property type="term" value="P:signal transduction"/>
    <property type="evidence" value="ECO:0007669"/>
    <property type="project" value="TreeGrafter"/>
</dbReference>
<accession>A8ZRP7</accession>
<dbReference type="PRINTS" id="PR01959">
    <property type="entry name" value="SBIMPHPHTASE"/>
</dbReference>
<dbReference type="HOGENOM" id="CLU_044118_0_4_7"/>
<proteinExistence type="inferred from homology"/>
<dbReference type="Gene3D" id="3.40.190.80">
    <property type="match status" value="1"/>
</dbReference>
<feature type="binding site" evidence="7">
    <location>
        <position position="85"/>
    </location>
    <ligand>
        <name>Mg(2+)</name>
        <dbReference type="ChEBI" id="CHEBI:18420"/>
        <label>1</label>
        <note>catalytic</note>
    </ligand>
</feature>
<dbReference type="EMBL" id="CP000859">
    <property type="protein sequence ID" value="ABW65814.1"/>
    <property type="molecule type" value="Genomic_DNA"/>
</dbReference>
<evidence type="ECO:0000256" key="5">
    <source>
        <dbReference type="ARBA" id="ARBA00022801"/>
    </source>
</evidence>
<dbReference type="Proteomes" id="UP000008561">
    <property type="component" value="Chromosome"/>
</dbReference>
<feature type="binding site" evidence="7">
    <location>
        <position position="88"/>
    </location>
    <ligand>
        <name>Mg(2+)</name>
        <dbReference type="ChEBI" id="CHEBI:18420"/>
        <label>1</label>
        <note>catalytic</note>
    </ligand>
</feature>
<feature type="binding site" evidence="7">
    <location>
        <position position="69"/>
    </location>
    <ligand>
        <name>Mg(2+)</name>
        <dbReference type="ChEBI" id="CHEBI:18420"/>
        <label>1</label>
        <note>catalytic</note>
    </ligand>
</feature>
<dbReference type="InterPro" id="IPR000760">
    <property type="entry name" value="Inositol_monophosphatase-like"/>
</dbReference>
<keyword evidence="5 8" id="KW-0378">Hydrolase</keyword>
<dbReference type="Pfam" id="PF00459">
    <property type="entry name" value="Inositol_P"/>
    <property type="match status" value="1"/>
</dbReference>
<dbReference type="OrthoDB" id="9785695at2"/>
<feature type="binding site" evidence="7">
    <location>
        <position position="87"/>
    </location>
    <ligand>
        <name>Mg(2+)</name>
        <dbReference type="ChEBI" id="CHEBI:18420"/>
        <label>1</label>
        <note>catalytic</note>
    </ligand>
</feature>
<dbReference type="PROSITE" id="PS00629">
    <property type="entry name" value="IMP_1"/>
    <property type="match status" value="1"/>
</dbReference>
<gene>
    <name evidence="9" type="ordered locus">Dole_0004</name>
</gene>
<evidence type="ECO:0000256" key="7">
    <source>
        <dbReference type="PIRSR" id="PIRSR600760-2"/>
    </source>
</evidence>
<dbReference type="PANTHER" id="PTHR20854">
    <property type="entry name" value="INOSITOL MONOPHOSPHATASE"/>
    <property type="match status" value="1"/>
</dbReference>
<dbReference type="CDD" id="cd01639">
    <property type="entry name" value="IMPase"/>
    <property type="match status" value="1"/>
</dbReference>
<dbReference type="InterPro" id="IPR033942">
    <property type="entry name" value="IMPase"/>
</dbReference>
<dbReference type="GO" id="GO:0046872">
    <property type="term" value="F:metal ion binding"/>
    <property type="evidence" value="ECO:0007669"/>
    <property type="project" value="UniProtKB-KW"/>
</dbReference>
<dbReference type="SUPFAM" id="SSF56655">
    <property type="entry name" value="Carbohydrate phosphatase"/>
    <property type="match status" value="1"/>
</dbReference>
<dbReference type="GO" id="GO:0046854">
    <property type="term" value="P:phosphatidylinositol phosphate biosynthetic process"/>
    <property type="evidence" value="ECO:0007669"/>
    <property type="project" value="InterPro"/>
</dbReference>
<organism evidence="9 10">
    <name type="scientific">Desulfosudis oleivorans (strain DSM 6200 / JCM 39069 / Hxd3)</name>
    <name type="common">Desulfococcus oleovorans</name>
    <dbReference type="NCBI Taxonomy" id="96561"/>
    <lineage>
        <taxon>Bacteria</taxon>
        <taxon>Pseudomonadati</taxon>
        <taxon>Thermodesulfobacteriota</taxon>
        <taxon>Desulfobacteria</taxon>
        <taxon>Desulfobacterales</taxon>
        <taxon>Desulfosudaceae</taxon>
        <taxon>Desulfosudis</taxon>
    </lineage>
</organism>
<sequence>MSVDIAYVRQVGIGAAFKGARALRAFFRGRFSVDKKGVRDLVTEADRASEKAIVDEIHYRFPDHAVLAEESGATGTRSEYRWIVDPLDGTTNFAHGLGLFCVSIAFAENGEVTAGVVLNPETGELFTATVDHGAELNGAPIAVSGTSTLSDSLLATGFPYDVDKRLDPVMARLSRCMAASRGIRRLGSAALDLCYVACGRFDGFWEEGLYPWDTAAGMLIARRAGATVTDFSGKAFVPEQKTILATNGLIHNEILKEMRE</sequence>
<evidence type="ECO:0000313" key="9">
    <source>
        <dbReference type="EMBL" id="ABW65814.1"/>
    </source>
</evidence>
<protein>
    <recommendedName>
        <fullName evidence="8">Inositol-1-monophosphatase</fullName>
        <ecNumber evidence="8">3.1.3.25</ecNumber>
    </recommendedName>
</protein>
<reference evidence="9 10" key="1">
    <citation type="submission" date="2007-10" db="EMBL/GenBank/DDBJ databases">
        <title>Complete sequence of Desulfococcus oleovorans Hxd3.</title>
        <authorList>
            <consortium name="US DOE Joint Genome Institute"/>
            <person name="Copeland A."/>
            <person name="Lucas S."/>
            <person name="Lapidus A."/>
            <person name="Barry K."/>
            <person name="Glavina del Rio T."/>
            <person name="Dalin E."/>
            <person name="Tice H."/>
            <person name="Pitluck S."/>
            <person name="Kiss H."/>
            <person name="Brettin T."/>
            <person name="Bruce D."/>
            <person name="Detter J.C."/>
            <person name="Han C."/>
            <person name="Schmutz J."/>
            <person name="Larimer F."/>
            <person name="Land M."/>
            <person name="Hauser L."/>
            <person name="Kyrpides N."/>
            <person name="Kim E."/>
            <person name="Wawrik B."/>
            <person name="Richardson P."/>
        </authorList>
    </citation>
    <scope>NUCLEOTIDE SEQUENCE [LARGE SCALE GENOMIC DNA]</scope>
    <source>
        <strain evidence="10">DSM 6200 / JCM 39069 / Hxd3</strain>
    </source>
</reference>
<dbReference type="KEGG" id="dol:Dole_0004"/>
<comment type="similarity">
    <text evidence="3 8">Belongs to the inositol monophosphatase superfamily.</text>
</comment>
<dbReference type="Gene3D" id="3.30.540.10">
    <property type="entry name" value="Fructose-1,6-Bisphosphatase, subunit A, domain 1"/>
    <property type="match status" value="1"/>
</dbReference>
<dbReference type="GO" id="GO:0006020">
    <property type="term" value="P:inositol metabolic process"/>
    <property type="evidence" value="ECO:0007669"/>
    <property type="project" value="TreeGrafter"/>
</dbReference>
<evidence type="ECO:0000256" key="1">
    <source>
        <dbReference type="ARBA" id="ARBA00001033"/>
    </source>
</evidence>
<keyword evidence="6 7" id="KW-0460">Magnesium</keyword>
<evidence type="ECO:0000256" key="8">
    <source>
        <dbReference type="RuleBase" id="RU364068"/>
    </source>
</evidence>
<keyword evidence="10" id="KW-1185">Reference proteome</keyword>
<dbReference type="InterPro" id="IPR020550">
    <property type="entry name" value="Inositol_monophosphatase_CS"/>
</dbReference>
<dbReference type="eggNOG" id="COG0483">
    <property type="taxonomic scope" value="Bacteria"/>
</dbReference>
<evidence type="ECO:0000256" key="4">
    <source>
        <dbReference type="ARBA" id="ARBA00022723"/>
    </source>
</evidence>
<dbReference type="FunFam" id="3.30.540.10:FF:000003">
    <property type="entry name" value="Inositol-1-monophosphatase"/>
    <property type="match status" value="1"/>
</dbReference>
<dbReference type="PANTHER" id="PTHR20854:SF4">
    <property type="entry name" value="INOSITOL-1-MONOPHOSPHATASE-RELATED"/>
    <property type="match status" value="1"/>
</dbReference>
<dbReference type="InterPro" id="IPR022337">
    <property type="entry name" value="Inositol_monophosphatase_SuhB"/>
</dbReference>
<comment type="cofactor">
    <cofactor evidence="2 7 8">
        <name>Mg(2+)</name>
        <dbReference type="ChEBI" id="CHEBI:18420"/>
    </cofactor>
</comment>
<name>A8ZRP7_DESOH</name>
<keyword evidence="4 7" id="KW-0479">Metal-binding</keyword>
<dbReference type="EC" id="3.1.3.25" evidence="8"/>
<dbReference type="FunFam" id="3.40.190.80:FF:000002">
    <property type="entry name" value="Inositol-1-monophosphatase"/>
    <property type="match status" value="1"/>
</dbReference>
<dbReference type="InterPro" id="IPR020583">
    <property type="entry name" value="Inositol_monoP_metal-BS"/>
</dbReference>
<evidence type="ECO:0000256" key="3">
    <source>
        <dbReference type="ARBA" id="ARBA00009759"/>
    </source>
</evidence>
<dbReference type="AlphaFoldDB" id="A8ZRP7"/>
<evidence type="ECO:0000313" key="10">
    <source>
        <dbReference type="Proteomes" id="UP000008561"/>
    </source>
</evidence>
<feature type="binding site" evidence="7">
    <location>
        <position position="213"/>
    </location>
    <ligand>
        <name>Mg(2+)</name>
        <dbReference type="ChEBI" id="CHEBI:18420"/>
        <label>1</label>
        <note>catalytic</note>
    </ligand>
</feature>
<dbReference type="RefSeq" id="WP_012173433.1">
    <property type="nucleotide sequence ID" value="NC_009943.1"/>
</dbReference>
<dbReference type="PROSITE" id="PS00630">
    <property type="entry name" value="IMP_2"/>
    <property type="match status" value="1"/>
</dbReference>
<comment type="catalytic activity">
    <reaction evidence="1 8">
        <text>a myo-inositol phosphate + H2O = myo-inositol + phosphate</text>
        <dbReference type="Rhea" id="RHEA:24056"/>
        <dbReference type="ChEBI" id="CHEBI:15377"/>
        <dbReference type="ChEBI" id="CHEBI:17268"/>
        <dbReference type="ChEBI" id="CHEBI:43474"/>
        <dbReference type="ChEBI" id="CHEBI:84139"/>
        <dbReference type="EC" id="3.1.3.25"/>
    </reaction>
</comment>
<dbReference type="STRING" id="96561.Dole_0004"/>
<evidence type="ECO:0000256" key="2">
    <source>
        <dbReference type="ARBA" id="ARBA00001946"/>
    </source>
</evidence>
<dbReference type="PRINTS" id="PR00377">
    <property type="entry name" value="IMPHPHTASES"/>
</dbReference>